<dbReference type="KEGG" id="gvi:gll1891"/>
<keyword evidence="2" id="KW-0731">Sigma factor</keyword>
<gene>
    <name evidence="6" type="ordered locus">gll1891</name>
</gene>
<dbReference type="PANTHER" id="PTHR30385">
    <property type="entry name" value="SIGMA FACTOR F FLAGELLAR"/>
    <property type="match status" value="1"/>
</dbReference>
<dbReference type="InParanoid" id="Q7NJE1"/>
<dbReference type="OrthoDB" id="9784272at2"/>
<organism evidence="6 7">
    <name type="scientific">Gloeobacter violaceus (strain ATCC 29082 / PCC 7421)</name>
    <dbReference type="NCBI Taxonomy" id="251221"/>
    <lineage>
        <taxon>Bacteria</taxon>
        <taxon>Bacillati</taxon>
        <taxon>Cyanobacteriota</taxon>
        <taxon>Cyanophyceae</taxon>
        <taxon>Gloeobacterales</taxon>
        <taxon>Gloeobacteraceae</taxon>
        <taxon>Gloeobacter</taxon>
    </lineage>
</organism>
<keyword evidence="1" id="KW-0805">Transcription regulation</keyword>
<keyword evidence="3" id="KW-0238">DNA-binding</keyword>
<feature type="region of interest" description="Disordered" evidence="5">
    <location>
        <begin position="377"/>
        <end position="456"/>
    </location>
</feature>
<keyword evidence="7" id="KW-1185">Reference proteome</keyword>
<dbReference type="SUPFAM" id="SSF88659">
    <property type="entry name" value="Sigma3 and sigma4 domains of RNA polymerase sigma factors"/>
    <property type="match status" value="1"/>
</dbReference>
<evidence type="ECO:0000256" key="1">
    <source>
        <dbReference type="ARBA" id="ARBA00023015"/>
    </source>
</evidence>
<dbReference type="EnsemblBacteria" id="BAC89832">
    <property type="protein sequence ID" value="BAC89832"/>
    <property type="gene ID" value="BAC89832"/>
</dbReference>
<dbReference type="eggNOG" id="COG1595">
    <property type="taxonomic scope" value="Bacteria"/>
</dbReference>
<feature type="compositionally biased region" description="Low complexity" evidence="5">
    <location>
        <begin position="284"/>
        <end position="297"/>
    </location>
</feature>
<dbReference type="RefSeq" id="WP_011141889.1">
    <property type="nucleotide sequence ID" value="NC_005125.1"/>
</dbReference>
<keyword evidence="4" id="KW-0804">Transcription</keyword>
<feature type="compositionally biased region" description="Low complexity" evidence="5">
    <location>
        <begin position="415"/>
        <end position="434"/>
    </location>
</feature>
<dbReference type="Proteomes" id="UP000000557">
    <property type="component" value="Chromosome"/>
</dbReference>
<dbReference type="EMBL" id="BA000045">
    <property type="protein sequence ID" value="BAC89832.1"/>
    <property type="molecule type" value="Genomic_DNA"/>
</dbReference>
<feature type="region of interest" description="Disordered" evidence="5">
    <location>
        <begin position="279"/>
        <end position="304"/>
    </location>
</feature>
<dbReference type="PATRIC" id="fig|251221.4.peg.1924"/>
<feature type="compositionally biased region" description="Pro residues" evidence="5">
    <location>
        <begin position="400"/>
        <end position="414"/>
    </location>
</feature>
<reference evidence="6 7" key="2">
    <citation type="journal article" date="2003" name="DNA Res.">
        <title>Complete genome structure of Gloeobacter violaceus PCC 7421, a cyanobacterium that lacks thylakoids (supplement).</title>
        <authorList>
            <person name="Nakamura Y."/>
            <person name="Kaneko T."/>
            <person name="Sato S."/>
            <person name="Mimuro M."/>
            <person name="Miyashita H."/>
            <person name="Tsuchiya T."/>
            <person name="Sasamoto S."/>
            <person name="Watanabe A."/>
            <person name="Kawashima K."/>
            <person name="Kishida Y."/>
            <person name="Kiyokawa C."/>
            <person name="Kohara M."/>
            <person name="Matsumoto M."/>
            <person name="Matsuno A."/>
            <person name="Nakazaki N."/>
            <person name="Shimpo S."/>
            <person name="Takeuchi C."/>
            <person name="Yamada M."/>
            <person name="Tabata S."/>
        </authorList>
    </citation>
    <scope>NUCLEOTIDE SEQUENCE [LARGE SCALE GENOMIC DNA]</scope>
    <source>
        <strain evidence="7">ATCC 29082 / PCC 7421</strain>
    </source>
</reference>
<evidence type="ECO:0000256" key="5">
    <source>
        <dbReference type="SAM" id="MobiDB-lite"/>
    </source>
</evidence>
<evidence type="ECO:0000313" key="6">
    <source>
        <dbReference type="EMBL" id="BAC89832.1"/>
    </source>
</evidence>
<evidence type="ECO:0000256" key="4">
    <source>
        <dbReference type="ARBA" id="ARBA00023163"/>
    </source>
</evidence>
<proteinExistence type="predicted"/>
<dbReference type="PhylomeDB" id="Q7NJE1"/>
<dbReference type="GO" id="GO:0003677">
    <property type="term" value="F:DNA binding"/>
    <property type="evidence" value="ECO:0007669"/>
    <property type="project" value="UniProtKB-KW"/>
</dbReference>
<accession>Q7NJE1</accession>
<evidence type="ECO:0000256" key="2">
    <source>
        <dbReference type="ARBA" id="ARBA00023082"/>
    </source>
</evidence>
<dbReference type="InterPro" id="IPR013324">
    <property type="entry name" value="RNA_pol_sigma_r3/r4-like"/>
</dbReference>
<evidence type="ECO:0000256" key="3">
    <source>
        <dbReference type="ARBA" id="ARBA00023125"/>
    </source>
</evidence>
<protein>
    <submittedName>
        <fullName evidence="6">Gll1891 protein</fullName>
    </submittedName>
</protein>
<dbReference type="GO" id="GO:0006355">
    <property type="term" value="P:regulation of DNA-templated transcription"/>
    <property type="evidence" value="ECO:0000318"/>
    <property type="project" value="GO_Central"/>
</dbReference>
<feature type="compositionally biased region" description="Low complexity" evidence="5">
    <location>
        <begin position="157"/>
        <end position="168"/>
    </location>
</feature>
<dbReference type="AlphaFoldDB" id="Q7NJE1"/>
<name>Q7NJE1_GLOVI</name>
<feature type="compositionally biased region" description="Pro residues" evidence="5">
    <location>
        <begin position="378"/>
        <end position="392"/>
    </location>
</feature>
<sequence length="575" mass="63094">MKVFNLAHPAQPSIADALHELAVRLQPLVWQWHVIRRETAITPAERNTKLARLEREANRAGMVEMHRLLRHLCRQYCSARNAAWEGRFDVQVFEEEVLLLLHERLPQFEPQRGRFSTWLSNHVLQEVFSSLQRRVNPRWGRPAPVTERGRQQRRRALQLAQATSAHGAAGSGGDPPPDLLEGIPDARAAVGDALLEQQCREQFLRAVDGLSAADRLLLERIFLRGEVKQDVARSMGRSPGRISQKLGDIKKRLAELLGPDFNDECGDTHFCRGAQCRRSREEPGSAPCPQGAGAPAASNQRTAEDMAEAIPELLRRSGWTATAETLRPCSDPAEQAIWDQLMARPVPPRERGWWYLGAVAAGISVVLFAGLARMAQTPSPPTLADAPPPPERPATQRPQADPPPKATPRSPAAPAPRQTQQTQQTRKPQAAAERPVARPRPENKPSVPPAARRLPAPLIAAGPEKVVVRGDADSAHRDYAVTLCKALGELSPLPDTDGPTVLEVPLSVAAGRVRLTEAPEVLISSGAEQDAALLGAVEALQKRGLPDWPDGTERTARYLLTFDSSEEQPLNCRPD</sequence>
<dbReference type="PANTHER" id="PTHR30385:SF4">
    <property type="entry name" value="RNA POLYMERASE SIGMA-E FACTOR"/>
    <property type="match status" value="1"/>
</dbReference>
<dbReference type="HOGENOM" id="CLU_473908_0_0_3"/>
<feature type="region of interest" description="Disordered" evidence="5">
    <location>
        <begin position="139"/>
        <end position="183"/>
    </location>
</feature>
<evidence type="ECO:0000313" key="7">
    <source>
        <dbReference type="Proteomes" id="UP000000557"/>
    </source>
</evidence>
<dbReference type="GO" id="GO:0016987">
    <property type="term" value="F:sigma factor activity"/>
    <property type="evidence" value="ECO:0000318"/>
    <property type="project" value="GO_Central"/>
</dbReference>
<reference evidence="6 7" key="1">
    <citation type="journal article" date="2003" name="DNA Res.">
        <title>Complete genome structure of Gloeobacter violaceus PCC 7421, a cyanobacterium that lacks thylakoids.</title>
        <authorList>
            <person name="Nakamura Y."/>
            <person name="Kaneko T."/>
            <person name="Sato S."/>
            <person name="Mimuro M."/>
            <person name="Miyashita H."/>
            <person name="Tsuchiya T."/>
            <person name="Sasamoto S."/>
            <person name="Watanabe A."/>
            <person name="Kawashima K."/>
            <person name="Kishida Y."/>
            <person name="Kiyokawa C."/>
            <person name="Kohara M."/>
            <person name="Matsumoto M."/>
            <person name="Matsuno A."/>
            <person name="Nakazaki N."/>
            <person name="Shimpo S."/>
            <person name="Takeuchi C."/>
            <person name="Yamada M."/>
            <person name="Tabata S."/>
        </authorList>
    </citation>
    <scope>NUCLEOTIDE SEQUENCE [LARGE SCALE GENOMIC DNA]</scope>
    <source>
        <strain evidence="7">ATCC 29082 / PCC 7421</strain>
    </source>
</reference>